<dbReference type="GO" id="GO:0030687">
    <property type="term" value="C:preribosome, large subunit precursor"/>
    <property type="evidence" value="ECO:0007669"/>
    <property type="project" value="TreeGrafter"/>
</dbReference>
<dbReference type="Proteomes" id="UP000230423">
    <property type="component" value="Unassembled WGS sequence"/>
</dbReference>
<dbReference type="GO" id="GO:0070545">
    <property type="term" value="C:PeBoW complex"/>
    <property type="evidence" value="ECO:0007669"/>
    <property type="project" value="TreeGrafter"/>
</dbReference>
<evidence type="ECO:0000259" key="9">
    <source>
        <dbReference type="SMART" id="SM01035"/>
    </source>
</evidence>
<organism evidence="10 11">
    <name type="scientific">Teladorsagia circumcincta</name>
    <name type="common">Brown stomach worm</name>
    <name type="synonym">Ostertagia circumcincta</name>
    <dbReference type="NCBI Taxonomy" id="45464"/>
    <lineage>
        <taxon>Eukaryota</taxon>
        <taxon>Metazoa</taxon>
        <taxon>Ecdysozoa</taxon>
        <taxon>Nematoda</taxon>
        <taxon>Chromadorea</taxon>
        <taxon>Rhabditida</taxon>
        <taxon>Rhabditina</taxon>
        <taxon>Rhabditomorpha</taxon>
        <taxon>Strongyloidea</taxon>
        <taxon>Trichostrongylidae</taxon>
        <taxon>Teladorsagia</taxon>
    </lineage>
</organism>
<dbReference type="OrthoDB" id="5571054at2759"/>
<comment type="subcellular location">
    <subcellularLocation>
        <location evidence="1">Nucleus</location>
        <location evidence="1">Nucleolus</location>
    </subcellularLocation>
</comment>
<dbReference type="InterPro" id="IPR012953">
    <property type="entry name" value="BOP1_N_dom"/>
</dbReference>
<dbReference type="PANTHER" id="PTHR17605">
    <property type="entry name" value="RIBOSOME BIOGENESIS PROTEIN BOP1 BLOCK OF PROLIFERATION 1 PROTEIN"/>
    <property type="match status" value="1"/>
</dbReference>
<dbReference type="SMART" id="SM00320">
    <property type="entry name" value="WD40"/>
    <property type="match status" value="5"/>
</dbReference>
<evidence type="ECO:0000256" key="8">
    <source>
        <dbReference type="SAM" id="MobiDB-lite"/>
    </source>
</evidence>
<accession>A0A2G9TU08</accession>
<evidence type="ECO:0000313" key="10">
    <source>
        <dbReference type="EMBL" id="PIO61405.1"/>
    </source>
</evidence>
<evidence type="ECO:0000256" key="4">
    <source>
        <dbReference type="ARBA" id="ARBA00022574"/>
    </source>
</evidence>
<dbReference type="InterPro" id="IPR001680">
    <property type="entry name" value="WD40_rpt"/>
</dbReference>
<proteinExistence type="predicted"/>
<dbReference type="Pfam" id="PF08145">
    <property type="entry name" value="BOP1NT"/>
    <property type="match status" value="1"/>
</dbReference>
<keyword evidence="6" id="KW-0539">Nucleus</keyword>
<feature type="compositionally biased region" description="Basic and acidic residues" evidence="8">
    <location>
        <begin position="14"/>
        <end position="24"/>
    </location>
</feature>
<dbReference type="SMART" id="SM01035">
    <property type="entry name" value="BOP1NT"/>
    <property type="match status" value="1"/>
</dbReference>
<keyword evidence="11" id="KW-1185">Reference proteome</keyword>
<gene>
    <name evidence="10" type="ORF">TELCIR_17073</name>
</gene>
<evidence type="ECO:0000256" key="2">
    <source>
        <dbReference type="ARBA" id="ARBA00022517"/>
    </source>
</evidence>
<keyword evidence="5" id="KW-0677">Repeat</keyword>
<dbReference type="EMBL" id="KZ353671">
    <property type="protein sequence ID" value="PIO61405.1"/>
    <property type="molecule type" value="Genomic_DNA"/>
</dbReference>
<dbReference type="PROSITE" id="PS50294">
    <property type="entry name" value="WD_REPEATS_REGION"/>
    <property type="match status" value="1"/>
</dbReference>
<sequence length="449" mass="51813">LQDREKKKVRKNSGSKELKKEPQDLKTVQRTKKPDDEYDYDSSDEEVEKLNNLASGKYPVVGYNPYEPFLDLFSSEKTIHPIDNRPEPKSRFIPSRDEMRIVSRMVHAIKMGWAKGPKPKPEKKMPLPVHAESYNPPEEYLFDEEEKRKWEEAEVEDRRLQFVPHKYDALRKVPQYNKFLTERFERCLDLYLAPRKIKMKYMRAHVGQVRSISVEPDRGELLVSGGEDGTVRLWMMDSGRCIKTYKVGGPVTSVAFCPLGSKSLVAVAYEGRQVPIEESDGKVNWRRIKDRIVLEMPNEVRKVVWHAKGDYLASVAVDDIATSVYIHQMSRARSQNLFVGGLDRKFVWLDLQLSSKPWKSFKHHSSAIRGVAYHKRYPLLATVSDDGTAMVYYARIHVDLFKDNEIYPVKRLRGHTAVNGLSMLDAIWHPTQPWLITAGADGTIALFSY</sequence>
<evidence type="ECO:0000256" key="1">
    <source>
        <dbReference type="ARBA" id="ARBA00004604"/>
    </source>
</evidence>
<dbReference type="InterPro" id="IPR015943">
    <property type="entry name" value="WD40/YVTN_repeat-like_dom_sf"/>
</dbReference>
<keyword evidence="4 7" id="KW-0853">WD repeat</keyword>
<dbReference type="GO" id="GO:0043021">
    <property type="term" value="F:ribonucleoprotein complex binding"/>
    <property type="evidence" value="ECO:0007669"/>
    <property type="project" value="TreeGrafter"/>
</dbReference>
<keyword evidence="3" id="KW-0698">rRNA processing</keyword>
<dbReference type="Gene3D" id="2.130.10.10">
    <property type="entry name" value="YVTN repeat-like/Quinoprotein amine dehydrogenase"/>
    <property type="match status" value="2"/>
</dbReference>
<evidence type="ECO:0000256" key="7">
    <source>
        <dbReference type="PROSITE-ProRule" id="PRU00221"/>
    </source>
</evidence>
<dbReference type="SUPFAM" id="SSF50978">
    <property type="entry name" value="WD40 repeat-like"/>
    <property type="match status" value="1"/>
</dbReference>
<evidence type="ECO:0000313" key="11">
    <source>
        <dbReference type="Proteomes" id="UP000230423"/>
    </source>
</evidence>
<evidence type="ECO:0000256" key="6">
    <source>
        <dbReference type="ARBA" id="ARBA00023242"/>
    </source>
</evidence>
<dbReference type="PROSITE" id="PS50082">
    <property type="entry name" value="WD_REPEATS_2"/>
    <property type="match status" value="1"/>
</dbReference>
<feature type="non-terminal residue" evidence="10">
    <location>
        <position position="1"/>
    </location>
</feature>
<feature type="compositionally biased region" description="Acidic residues" evidence="8">
    <location>
        <begin position="36"/>
        <end position="46"/>
    </location>
</feature>
<dbReference type="PANTHER" id="PTHR17605:SF0">
    <property type="entry name" value="RIBOSOME BIOGENESIS PROTEIN BOP1"/>
    <property type="match status" value="1"/>
</dbReference>
<dbReference type="AlphaFoldDB" id="A0A2G9TU08"/>
<evidence type="ECO:0000256" key="5">
    <source>
        <dbReference type="ARBA" id="ARBA00022737"/>
    </source>
</evidence>
<dbReference type="Pfam" id="PF00400">
    <property type="entry name" value="WD40"/>
    <property type="match status" value="3"/>
</dbReference>
<protein>
    <submittedName>
        <fullName evidence="10">BOP1NT domain protein</fullName>
    </submittedName>
</protein>
<dbReference type="InterPro" id="IPR036322">
    <property type="entry name" value="WD40_repeat_dom_sf"/>
</dbReference>
<evidence type="ECO:0000256" key="3">
    <source>
        <dbReference type="ARBA" id="ARBA00022552"/>
    </source>
</evidence>
<reference evidence="10 11" key="1">
    <citation type="submission" date="2015-09" db="EMBL/GenBank/DDBJ databases">
        <title>Draft genome of the parasitic nematode Teladorsagia circumcincta isolate WARC Sus (inbred).</title>
        <authorList>
            <person name="Mitreva M."/>
        </authorList>
    </citation>
    <scope>NUCLEOTIDE SEQUENCE [LARGE SCALE GENOMIC DNA]</scope>
    <source>
        <strain evidence="10 11">S</strain>
    </source>
</reference>
<feature type="domain" description="BOP1 N-terminal" evidence="9">
    <location>
        <begin position="14"/>
        <end position="202"/>
    </location>
</feature>
<keyword evidence="2" id="KW-0690">Ribosome biogenesis</keyword>
<dbReference type="GO" id="GO:0000463">
    <property type="term" value="P:maturation of LSU-rRNA from tricistronic rRNA transcript (SSU-rRNA, 5.8S rRNA, LSU-rRNA)"/>
    <property type="evidence" value="ECO:0007669"/>
    <property type="project" value="TreeGrafter"/>
</dbReference>
<feature type="repeat" description="WD" evidence="7">
    <location>
        <begin position="202"/>
        <end position="244"/>
    </location>
</feature>
<name>A0A2G9TU08_TELCI</name>
<dbReference type="InterPro" id="IPR028598">
    <property type="entry name" value="BOP1/Erb1"/>
</dbReference>
<feature type="region of interest" description="Disordered" evidence="8">
    <location>
        <begin position="1"/>
        <end position="46"/>
    </location>
</feature>